<keyword evidence="2" id="KW-1185">Reference proteome</keyword>
<organism evidence="1 2">
    <name type="scientific">Purpureocillium lilacinum</name>
    <name type="common">Paecilomyces lilacinus</name>
    <dbReference type="NCBI Taxonomy" id="33203"/>
    <lineage>
        <taxon>Eukaryota</taxon>
        <taxon>Fungi</taxon>
        <taxon>Dikarya</taxon>
        <taxon>Ascomycota</taxon>
        <taxon>Pezizomycotina</taxon>
        <taxon>Sordariomycetes</taxon>
        <taxon>Hypocreomycetidae</taxon>
        <taxon>Hypocreales</taxon>
        <taxon>Ophiocordycipitaceae</taxon>
        <taxon>Purpureocillium</taxon>
    </lineage>
</organism>
<dbReference type="EMBL" id="JBGNUJ010000010">
    <property type="protein sequence ID" value="KAL3955822.1"/>
    <property type="molecule type" value="Genomic_DNA"/>
</dbReference>
<proteinExistence type="predicted"/>
<comment type="caution">
    <text evidence="1">The sequence shown here is derived from an EMBL/GenBank/DDBJ whole genome shotgun (WGS) entry which is preliminary data.</text>
</comment>
<gene>
    <name evidence="1" type="ORF">ACCO45_011385</name>
</gene>
<evidence type="ECO:0000313" key="1">
    <source>
        <dbReference type="EMBL" id="KAL3955822.1"/>
    </source>
</evidence>
<accession>A0ACC4DHJ3</accession>
<sequence length="144" mass="16051">MIQVVGRFIECPGVGKLAANRPTRSGIRNAASLEEAARIHQFHAFAFMVACRVRRAALRNRLQFSTIPGPRPRRAGIEWAQEAPEVLQQRGRASAHSRGSRRHRSRRRSAWRARVGGRRRITPSPVTATAAAHGAIQQPTHVQK</sequence>
<evidence type="ECO:0000313" key="2">
    <source>
        <dbReference type="Proteomes" id="UP001638806"/>
    </source>
</evidence>
<dbReference type="Proteomes" id="UP001638806">
    <property type="component" value="Unassembled WGS sequence"/>
</dbReference>
<reference evidence="1" key="1">
    <citation type="submission" date="2024-12" db="EMBL/GenBank/DDBJ databases">
        <title>Comparative genomics and development of molecular markers within Purpureocillium lilacinum and among Purpureocillium species.</title>
        <authorList>
            <person name="Yeh Z.-Y."/>
            <person name="Ni N.-T."/>
            <person name="Lo P.-H."/>
            <person name="Mushyakhwo K."/>
            <person name="Lin C.-F."/>
            <person name="Nai Y.-S."/>
        </authorList>
    </citation>
    <scope>NUCLEOTIDE SEQUENCE</scope>
    <source>
        <strain evidence="1">NCHU-NPUST-175</strain>
    </source>
</reference>
<name>A0ACC4DHJ3_PURLI</name>
<protein>
    <submittedName>
        <fullName evidence="1">Uncharacterized protein</fullName>
    </submittedName>
</protein>